<feature type="compositionally biased region" description="Gly residues" evidence="1">
    <location>
        <begin position="259"/>
        <end position="269"/>
    </location>
</feature>
<dbReference type="Pfam" id="PF25003">
    <property type="entry name" value="DUF7781"/>
    <property type="match status" value="1"/>
</dbReference>
<dbReference type="InterPro" id="IPR056683">
    <property type="entry name" value="DUF7781"/>
</dbReference>
<evidence type="ECO:0000313" key="3">
    <source>
        <dbReference type="EMBL" id="GLC51463.1"/>
    </source>
</evidence>
<gene>
    <name evidence="3" type="primary">PLEST009513</name>
    <name evidence="3" type="ORF">PLESTB_000505200</name>
</gene>
<feature type="region of interest" description="Disordered" evidence="1">
    <location>
        <begin position="222"/>
        <end position="269"/>
    </location>
</feature>
<organism evidence="3 4">
    <name type="scientific">Pleodorina starrii</name>
    <dbReference type="NCBI Taxonomy" id="330485"/>
    <lineage>
        <taxon>Eukaryota</taxon>
        <taxon>Viridiplantae</taxon>
        <taxon>Chlorophyta</taxon>
        <taxon>core chlorophytes</taxon>
        <taxon>Chlorophyceae</taxon>
        <taxon>CS clade</taxon>
        <taxon>Chlamydomonadales</taxon>
        <taxon>Volvocaceae</taxon>
        <taxon>Pleodorina</taxon>
    </lineage>
</organism>
<sequence length="269" mass="29545">MNSEEDDAASQGLNSVIDDILDQYRFNYEPEYRLKFKKELAGFTLGVGVSKPHQASTRLRLTMKPAEADEGLRLGRFVQKLLVMPQQRFAALYSRKLGWGFLRCQFVAGYFWDTRRPSLDYRLSTKWNEGLRFKRKEYYQPVDALLLRARWNLDMQLPDVEGHLGGGEGAVQVPVEVEYGSMDFSITQLDFVIDLDRLKGRKALVAAAQPLELSSFGGSSVGGSGAGGAGGTQAAPGSARPGSPGRISWPWAQHWGDSGSKGTGCCGTG</sequence>
<protein>
    <recommendedName>
        <fullName evidence="2">DUF7781 domain-containing protein</fullName>
    </recommendedName>
</protein>
<dbReference type="EMBL" id="BRXU01000004">
    <property type="protein sequence ID" value="GLC51463.1"/>
    <property type="molecule type" value="Genomic_DNA"/>
</dbReference>
<name>A0A9W6EZV7_9CHLO</name>
<keyword evidence="4" id="KW-1185">Reference proteome</keyword>
<feature type="compositionally biased region" description="Gly residues" evidence="1">
    <location>
        <begin position="222"/>
        <end position="231"/>
    </location>
</feature>
<dbReference type="Proteomes" id="UP001165080">
    <property type="component" value="Unassembled WGS sequence"/>
</dbReference>
<feature type="domain" description="DUF7781" evidence="2">
    <location>
        <begin position="21"/>
        <end position="192"/>
    </location>
</feature>
<reference evidence="3 4" key="1">
    <citation type="journal article" date="2023" name="Commun. Biol.">
        <title>Reorganization of the ancestral sex-determining regions during the evolution of trioecy in Pleodorina starrii.</title>
        <authorList>
            <person name="Takahashi K."/>
            <person name="Suzuki S."/>
            <person name="Kawai-Toyooka H."/>
            <person name="Yamamoto K."/>
            <person name="Hamaji T."/>
            <person name="Ootsuki R."/>
            <person name="Yamaguchi H."/>
            <person name="Kawachi M."/>
            <person name="Higashiyama T."/>
            <person name="Nozaki H."/>
        </authorList>
    </citation>
    <scope>NUCLEOTIDE SEQUENCE [LARGE SCALE GENOMIC DNA]</scope>
    <source>
        <strain evidence="3 4">NIES-4479</strain>
    </source>
</reference>
<accession>A0A9W6EZV7</accession>
<evidence type="ECO:0000259" key="2">
    <source>
        <dbReference type="Pfam" id="PF25003"/>
    </source>
</evidence>
<evidence type="ECO:0000313" key="4">
    <source>
        <dbReference type="Proteomes" id="UP001165080"/>
    </source>
</evidence>
<evidence type="ECO:0000256" key="1">
    <source>
        <dbReference type="SAM" id="MobiDB-lite"/>
    </source>
</evidence>
<proteinExistence type="predicted"/>
<dbReference type="OrthoDB" id="537661at2759"/>
<comment type="caution">
    <text evidence="3">The sequence shown here is derived from an EMBL/GenBank/DDBJ whole genome shotgun (WGS) entry which is preliminary data.</text>
</comment>
<dbReference type="AlphaFoldDB" id="A0A9W6EZV7"/>